<reference evidence="2" key="1">
    <citation type="submission" date="2019-08" db="EMBL/GenBank/DDBJ databases">
        <authorList>
            <person name="Kucharzyk K."/>
            <person name="Murdoch R.W."/>
            <person name="Higgins S."/>
            <person name="Loffler F."/>
        </authorList>
    </citation>
    <scope>NUCLEOTIDE SEQUENCE</scope>
</reference>
<dbReference type="PANTHER" id="PTHR30437:SF5">
    <property type="entry name" value="REGULATOR OF NUCLEOSIDE DIPHOSPHATE KINASE"/>
    <property type="match status" value="1"/>
</dbReference>
<dbReference type="PANTHER" id="PTHR30437">
    <property type="entry name" value="TRANSCRIPTION ELONGATION FACTOR GREA"/>
    <property type="match status" value="1"/>
</dbReference>
<feature type="domain" description="Transcription elongation factor GreA/GreB C-terminal" evidence="1">
    <location>
        <begin position="34"/>
        <end position="108"/>
    </location>
</feature>
<keyword evidence="2" id="KW-0418">Kinase</keyword>
<dbReference type="GO" id="GO:0003677">
    <property type="term" value="F:DNA binding"/>
    <property type="evidence" value="ECO:0007669"/>
    <property type="project" value="InterPro"/>
</dbReference>
<dbReference type="SUPFAM" id="SSF54534">
    <property type="entry name" value="FKBP-like"/>
    <property type="match status" value="1"/>
</dbReference>
<evidence type="ECO:0000259" key="1">
    <source>
        <dbReference type="Pfam" id="PF01272"/>
    </source>
</evidence>
<sequence length="112" mass="12424">MSVEDYARLREYAMNDELADELDRAIVVQRERVPDDVVTMNARCSYLDERLGTQREIELVFPEEADPAAGKVSVLTPVGSALIGLRVGQEIAWDFPDGSVRRLKVTGVCKAA</sequence>
<dbReference type="GO" id="GO:0070063">
    <property type="term" value="F:RNA polymerase binding"/>
    <property type="evidence" value="ECO:0007669"/>
    <property type="project" value="InterPro"/>
</dbReference>
<dbReference type="NCBIfam" id="NF004396">
    <property type="entry name" value="PRK05753.1"/>
    <property type="match status" value="1"/>
</dbReference>
<comment type="caution">
    <text evidence="2">The sequence shown here is derived from an EMBL/GenBank/DDBJ whole genome shotgun (WGS) entry which is preliminary data.</text>
</comment>
<dbReference type="PIRSF" id="PIRSF006092">
    <property type="entry name" value="GreA_GreB"/>
    <property type="match status" value="1"/>
</dbReference>
<dbReference type="GO" id="GO:0032784">
    <property type="term" value="P:regulation of DNA-templated transcription elongation"/>
    <property type="evidence" value="ECO:0007669"/>
    <property type="project" value="InterPro"/>
</dbReference>
<gene>
    <name evidence="2" type="primary">rnk_12</name>
    <name evidence="2" type="ORF">SDC9_209285</name>
</gene>
<dbReference type="InterPro" id="IPR001437">
    <property type="entry name" value="Tscrpt_elong_fac_GreA/B_C"/>
</dbReference>
<dbReference type="GO" id="GO:0016301">
    <property type="term" value="F:kinase activity"/>
    <property type="evidence" value="ECO:0007669"/>
    <property type="project" value="UniProtKB-KW"/>
</dbReference>
<protein>
    <submittedName>
        <fullName evidence="2">Regulator of nucleoside diphosphate kinase</fullName>
    </submittedName>
</protein>
<organism evidence="2">
    <name type="scientific">bioreactor metagenome</name>
    <dbReference type="NCBI Taxonomy" id="1076179"/>
    <lineage>
        <taxon>unclassified sequences</taxon>
        <taxon>metagenomes</taxon>
        <taxon>ecological metagenomes</taxon>
    </lineage>
</organism>
<evidence type="ECO:0000313" key="2">
    <source>
        <dbReference type="EMBL" id="MPN61547.1"/>
    </source>
</evidence>
<proteinExistence type="predicted"/>
<dbReference type="EMBL" id="VSSQ01138293">
    <property type="protein sequence ID" value="MPN61547.1"/>
    <property type="molecule type" value="Genomic_DNA"/>
</dbReference>
<dbReference type="Gene3D" id="3.10.50.30">
    <property type="entry name" value="Transcription elongation factor, GreA/GreB, C-terminal domain"/>
    <property type="match status" value="1"/>
</dbReference>
<name>A0A645JDZ4_9ZZZZ</name>
<dbReference type="GO" id="GO:0006354">
    <property type="term" value="P:DNA-templated transcription elongation"/>
    <property type="evidence" value="ECO:0007669"/>
    <property type="project" value="TreeGrafter"/>
</dbReference>
<dbReference type="AlphaFoldDB" id="A0A645JDZ4"/>
<keyword evidence="2" id="KW-0808">Transferase</keyword>
<dbReference type="InterPro" id="IPR036953">
    <property type="entry name" value="GreA/GreB_C_sf"/>
</dbReference>
<dbReference type="Pfam" id="PF01272">
    <property type="entry name" value="GreA_GreB"/>
    <property type="match status" value="1"/>
</dbReference>
<accession>A0A645JDZ4</accession>
<dbReference type="InterPro" id="IPR023459">
    <property type="entry name" value="Tscrpt_elong_fac_GreA/B_fam"/>
</dbReference>